<sequence>MIEPSGIPQFLGNLDQLDKDISALRTDATGIRNGGKDVHSRFQALAGVYKAPEAEQLLSTTRPVMDKAETFAQNLETVADALETFSVEARPLAKQLAQLKSDALTFVDSVDGKHDWTYDEDKVNRHQELMDGVSAAESAFRDAENRAASKISAIVGGPKFAYDDGSHTSNAQTVMYGYSPDSLQHAEKLPWGTPESESHHLWEIDYFAKNYVWDGFLAGGAGDMFEGLGHLFGIGGSASEAWGGIKDAVTGIGLYTAAPYDWVMDHTIGPADPDPDEEHAKAATREFFKGFVAWDDWKDNPSKAAGIVTFNFGTGIVGGVLRGAGKAGEAGEAASKASRAATAAANLITYLDPVAAGLKVGGMAVSKMPSVAELASRIRIGSGADHIHSVWELNDGSKVVIKDGEFIPYGKDGKPITQAAPSDVDAHQPITSDTRSGVPERHPVGVGSRTPEASAHAGEHLPPQATHPAPSGGAGSGAGSHTPSGGGGHGNIPGTGAGGHGSSGSSGHGTGPHDPAGHGSGHGGDPHRHSPQDPADPGTGQPTTGSGHGGDTSTPHQDPPKVEELPRLPKGGRIPEHTFDHVLQGELKYDRNGNPKVSGYHFRPGGRDLDPHMVKVPKIIEIDHKTGLTTGNVWRRDPRTGLMVMKRAKSTFFPKGWTEKQVRRAMEKAFENGRVVNPVKNRWRGEWKGITFEGYFDPITGDAKTIYPIMPE</sequence>
<evidence type="ECO:0000259" key="2">
    <source>
        <dbReference type="Pfam" id="PF14436"/>
    </source>
</evidence>
<dbReference type="InterPro" id="IPR029501">
    <property type="entry name" value="EndoU_bac"/>
</dbReference>
<organism evidence="3 4">
    <name type="scientific">Streptomyces mauvecolor</name>
    <dbReference type="NCBI Taxonomy" id="58345"/>
    <lineage>
        <taxon>Bacteria</taxon>
        <taxon>Bacillati</taxon>
        <taxon>Actinomycetota</taxon>
        <taxon>Actinomycetes</taxon>
        <taxon>Kitasatosporales</taxon>
        <taxon>Streptomycetaceae</taxon>
        <taxon>Streptomyces</taxon>
    </lineage>
</organism>
<evidence type="ECO:0000313" key="4">
    <source>
        <dbReference type="Proteomes" id="UP001595834"/>
    </source>
</evidence>
<name>A0ABV9UJB2_9ACTN</name>
<feature type="region of interest" description="Disordered" evidence="1">
    <location>
        <begin position="412"/>
        <end position="609"/>
    </location>
</feature>
<keyword evidence="4" id="KW-1185">Reference proteome</keyword>
<dbReference type="Proteomes" id="UP001595834">
    <property type="component" value="Unassembled WGS sequence"/>
</dbReference>
<comment type="caution">
    <text evidence="3">The sequence shown here is derived from an EMBL/GenBank/DDBJ whole genome shotgun (WGS) entry which is preliminary data.</text>
</comment>
<dbReference type="RefSeq" id="WP_344380277.1">
    <property type="nucleotide sequence ID" value="NZ_BAAASQ010000039.1"/>
</dbReference>
<gene>
    <name evidence="3" type="ORF">ACFPFX_10910</name>
</gene>
<evidence type="ECO:0000313" key="3">
    <source>
        <dbReference type="EMBL" id="MFC4956811.1"/>
    </source>
</evidence>
<dbReference type="EMBL" id="JBHSIZ010000010">
    <property type="protein sequence ID" value="MFC4956811.1"/>
    <property type="molecule type" value="Genomic_DNA"/>
</dbReference>
<accession>A0ABV9UJB2</accession>
<proteinExistence type="predicted"/>
<protein>
    <submittedName>
        <fullName evidence="3">EndoU domain-containing protein</fullName>
    </submittedName>
</protein>
<reference evidence="4" key="1">
    <citation type="journal article" date="2019" name="Int. J. Syst. Evol. Microbiol.">
        <title>The Global Catalogue of Microorganisms (GCM) 10K type strain sequencing project: providing services to taxonomists for standard genome sequencing and annotation.</title>
        <authorList>
            <consortium name="The Broad Institute Genomics Platform"/>
            <consortium name="The Broad Institute Genome Sequencing Center for Infectious Disease"/>
            <person name="Wu L."/>
            <person name="Ma J."/>
        </authorList>
    </citation>
    <scope>NUCLEOTIDE SEQUENCE [LARGE SCALE GENOMIC DNA]</scope>
    <source>
        <strain evidence="4">CCM 7224</strain>
    </source>
</reference>
<feature type="compositionally biased region" description="Gly residues" evidence="1">
    <location>
        <begin position="472"/>
        <end position="510"/>
    </location>
</feature>
<dbReference type="Pfam" id="PF14436">
    <property type="entry name" value="EndoU_bacteria"/>
    <property type="match status" value="1"/>
</dbReference>
<feature type="compositionally biased region" description="Basic and acidic residues" evidence="1">
    <location>
        <begin position="558"/>
        <end position="580"/>
    </location>
</feature>
<evidence type="ECO:0000256" key="1">
    <source>
        <dbReference type="SAM" id="MobiDB-lite"/>
    </source>
</evidence>
<feature type="domain" description="Bacterial EndoU nuclease" evidence="2">
    <location>
        <begin position="576"/>
        <end position="709"/>
    </location>
</feature>